<dbReference type="Pfam" id="PF17479">
    <property type="entry name" value="DUF3048_C"/>
    <property type="match status" value="1"/>
</dbReference>
<dbReference type="AlphaFoldDB" id="A0A168MG92"/>
<dbReference type="PROSITE" id="PS51257">
    <property type="entry name" value="PROKAR_LIPOPROTEIN"/>
    <property type="match status" value="1"/>
</dbReference>
<dbReference type="RefSeq" id="WP_068650843.1">
    <property type="nucleotide sequence ID" value="NZ_CP043611.1"/>
</dbReference>
<dbReference type="SUPFAM" id="SSF159774">
    <property type="entry name" value="YerB-like"/>
    <property type="match status" value="1"/>
</dbReference>
<gene>
    <name evidence="4" type="ORF">PBAT_15355</name>
</gene>
<sequence length="357" mass="39541">MIRPKLLQVLSILFMAFILSSCSNAKLEAEPPPEPTPLVEEEKPPVDPVTPISQYVAPLTGLPIEAPSNVRPLAVMVNNAPAARPQSGLSKADMVYEVLAEGGITRLVAIFQSHSEAVTIGPIRSIRPYLIELGGLYQGLLVHAGGSPEAYSIIQKQKKEDLDEIGKAGAYFWRDKSRKAPHNLYSDTDKLHEGANKLKYEQEVAIPTYPFHTENEIIAGEHASKVDITFLLKNYVVSYDYDDSKQVYKRSINNMPHVDLTNNMQLEAANVIVMGADHKVLDDVGRLSVDINLGGEALIFQQGKLVKGNWIHSKDDVIRFVKDDKEIPLVPGTTYINIVPNDPNFESHVKVSNEKQN</sequence>
<name>A0A168MG92_9BACL</name>
<dbReference type="InterPro" id="IPR023158">
    <property type="entry name" value="YerB-like_sf"/>
</dbReference>
<dbReference type="Pfam" id="PF11258">
    <property type="entry name" value="DUF3048"/>
    <property type="match status" value="1"/>
</dbReference>
<dbReference type="InterPro" id="IPR035328">
    <property type="entry name" value="DUF3048_C"/>
</dbReference>
<evidence type="ECO:0000313" key="4">
    <source>
        <dbReference type="EMBL" id="OAB44638.1"/>
    </source>
</evidence>
<dbReference type="OrthoDB" id="9779102at2"/>
<organism evidence="4 5">
    <name type="scientific">Paenibacillus antarcticus</name>
    <dbReference type="NCBI Taxonomy" id="253703"/>
    <lineage>
        <taxon>Bacteria</taxon>
        <taxon>Bacillati</taxon>
        <taxon>Bacillota</taxon>
        <taxon>Bacilli</taxon>
        <taxon>Bacillales</taxon>
        <taxon>Paenibacillaceae</taxon>
        <taxon>Paenibacillus</taxon>
    </lineage>
</organism>
<evidence type="ECO:0000313" key="5">
    <source>
        <dbReference type="Proteomes" id="UP000077355"/>
    </source>
</evidence>
<evidence type="ECO:0000259" key="3">
    <source>
        <dbReference type="Pfam" id="PF17479"/>
    </source>
</evidence>
<evidence type="ECO:0000259" key="2">
    <source>
        <dbReference type="Pfam" id="PF11258"/>
    </source>
</evidence>
<protein>
    <recommendedName>
        <fullName evidence="6">Lipoprotein YerB</fullName>
    </recommendedName>
</protein>
<reference evidence="4 5" key="1">
    <citation type="submission" date="2016-03" db="EMBL/GenBank/DDBJ databases">
        <title>Draft genome sequence of Paenibacillus antarcticus CECT 5836.</title>
        <authorList>
            <person name="Shin S.-K."/>
            <person name="Yi H."/>
        </authorList>
    </citation>
    <scope>NUCLEOTIDE SEQUENCE [LARGE SCALE GENOMIC DNA]</scope>
    <source>
        <strain evidence="4 5">CECT 5836</strain>
    </source>
</reference>
<dbReference type="Proteomes" id="UP000077355">
    <property type="component" value="Unassembled WGS sequence"/>
</dbReference>
<dbReference type="Gene3D" id="3.50.90.10">
    <property type="entry name" value="YerB-like"/>
    <property type="match status" value="1"/>
</dbReference>
<keyword evidence="5" id="KW-1185">Reference proteome</keyword>
<evidence type="ECO:0000256" key="1">
    <source>
        <dbReference type="SAM" id="SignalP"/>
    </source>
</evidence>
<accession>A0A168MG92</accession>
<keyword evidence="1" id="KW-0732">Signal</keyword>
<feature type="signal peptide" evidence="1">
    <location>
        <begin position="1"/>
        <end position="25"/>
    </location>
</feature>
<dbReference type="EMBL" id="LVJI01000020">
    <property type="protein sequence ID" value="OAB44638.1"/>
    <property type="molecule type" value="Genomic_DNA"/>
</dbReference>
<comment type="caution">
    <text evidence="4">The sequence shown here is derived from an EMBL/GenBank/DDBJ whole genome shotgun (WGS) entry which is preliminary data.</text>
</comment>
<evidence type="ECO:0008006" key="6">
    <source>
        <dbReference type="Google" id="ProtNLM"/>
    </source>
</evidence>
<feature type="chain" id="PRO_5007899031" description="Lipoprotein YerB" evidence="1">
    <location>
        <begin position="26"/>
        <end position="357"/>
    </location>
</feature>
<feature type="domain" description="DUF3048" evidence="2">
    <location>
        <begin position="59"/>
        <end position="200"/>
    </location>
</feature>
<dbReference type="InterPro" id="IPR021416">
    <property type="entry name" value="DUF3048_N"/>
</dbReference>
<feature type="domain" description="DUF3048" evidence="3">
    <location>
        <begin position="226"/>
        <end position="336"/>
    </location>
</feature>
<proteinExistence type="predicted"/>